<feature type="non-terminal residue" evidence="3">
    <location>
        <position position="192"/>
    </location>
</feature>
<feature type="chain" id="PRO_5004904344" evidence="2">
    <location>
        <begin position="46"/>
        <end position="192"/>
    </location>
</feature>
<feature type="signal peptide" evidence="2">
    <location>
        <begin position="1"/>
        <end position="45"/>
    </location>
</feature>
<evidence type="ECO:0000256" key="1">
    <source>
        <dbReference type="SAM" id="MobiDB-lite"/>
    </source>
</evidence>
<keyword evidence="2" id="KW-0732">Signal</keyword>
<reference evidence="3 4" key="1">
    <citation type="journal article" date="2014" name="Mol. Plant">
        <title>Chromosome Scale Genome Assembly and Transcriptome Profiling of Nannochloropsis gaditana in Nitrogen Depletion.</title>
        <authorList>
            <person name="Corteggiani Carpinelli E."/>
            <person name="Telatin A."/>
            <person name="Vitulo N."/>
            <person name="Forcato C."/>
            <person name="D'Angelo M."/>
            <person name="Schiavon R."/>
            <person name="Vezzi A."/>
            <person name="Giacometti G.M."/>
            <person name="Morosinotto T."/>
            <person name="Valle G."/>
        </authorList>
    </citation>
    <scope>NUCLEOTIDE SEQUENCE [LARGE SCALE GENOMIC DNA]</scope>
    <source>
        <strain evidence="3 4">B-31</strain>
    </source>
</reference>
<feature type="region of interest" description="Disordered" evidence="1">
    <location>
        <begin position="1"/>
        <end position="22"/>
    </location>
</feature>
<feature type="region of interest" description="Disordered" evidence="1">
    <location>
        <begin position="57"/>
        <end position="142"/>
    </location>
</feature>
<dbReference type="Proteomes" id="UP000019335">
    <property type="component" value="Unassembled WGS sequence"/>
</dbReference>
<name>W7TKG7_9STRA</name>
<protein>
    <submittedName>
        <fullName evidence="3">Uncharacterized protein</fullName>
    </submittedName>
</protein>
<proteinExistence type="predicted"/>
<evidence type="ECO:0000256" key="2">
    <source>
        <dbReference type="SAM" id="SignalP"/>
    </source>
</evidence>
<dbReference type="OrthoDB" id="10593615at2759"/>
<gene>
    <name evidence="3" type="ORF">Naga_100910g1</name>
</gene>
<dbReference type="AlphaFoldDB" id="W7TKG7"/>
<sequence length="192" mass="19942">MGAPSTRRVSKSGQRDGHGVNRASFHRSPLIMALLLPLLPPPVWGWGGTRSPFPCSAFMPGGASGTSSHASTEGRRRLGWERTTGLKATTTPLTSSTTPVKAIPASPSPSTSSPPYSTVDPPSSSSSPGPSPRPSVIANKLQKPQNAPTVWVEFGALAASLPPEKIINLGQGFPNWVRREGGREGVGGTSEG</sequence>
<keyword evidence="4" id="KW-1185">Reference proteome</keyword>
<dbReference type="EMBL" id="AZIL01002567">
    <property type="protein sequence ID" value="EWM21244.1"/>
    <property type="molecule type" value="Genomic_DNA"/>
</dbReference>
<evidence type="ECO:0000313" key="4">
    <source>
        <dbReference type="Proteomes" id="UP000019335"/>
    </source>
</evidence>
<organism evidence="3 4">
    <name type="scientific">Nannochloropsis gaditana</name>
    <dbReference type="NCBI Taxonomy" id="72520"/>
    <lineage>
        <taxon>Eukaryota</taxon>
        <taxon>Sar</taxon>
        <taxon>Stramenopiles</taxon>
        <taxon>Ochrophyta</taxon>
        <taxon>Eustigmatophyceae</taxon>
        <taxon>Eustigmatales</taxon>
        <taxon>Monodopsidaceae</taxon>
        <taxon>Nannochloropsis</taxon>
    </lineage>
</organism>
<comment type="caution">
    <text evidence="3">The sequence shown here is derived from an EMBL/GenBank/DDBJ whole genome shotgun (WGS) entry which is preliminary data.</text>
</comment>
<evidence type="ECO:0000313" key="3">
    <source>
        <dbReference type="EMBL" id="EWM21244.1"/>
    </source>
</evidence>
<accession>W7TKG7</accession>
<feature type="compositionally biased region" description="Low complexity" evidence="1">
    <location>
        <begin position="83"/>
        <end position="128"/>
    </location>
</feature>